<keyword evidence="4" id="KW-0969">Cilium</keyword>
<dbReference type="InterPro" id="IPR027417">
    <property type="entry name" value="P-loop_NTPase"/>
</dbReference>
<dbReference type="Proteomes" id="UP000570361">
    <property type="component" value="Unassembled WGS sequence"/>
</dbReference>
<evidence type="ECO:0000313" key="4">
    <source>
        <dbReference type="EMBL" id="MBB3109410.1"/>
    </source>
</evidence>
<keyword evidence="4" id="KW-0966">Cell projection</keyword>
<proteinExistence type="predicted"/>
<dbReference type="Pfam" id="PF13614">
    <property type="entry name" value="AAA_31"/>
    <property type="match status" value="1"/>
</dbReference>
<dbReference type="RefSeq" id="WP_183598428.1">
    <property type="nucleotide sequence ID" value="NZ_JACHXK010000002.1"/>
</dbReference>
<reference evidence="4 5" key="1">
    <citation type="submission" date="2020-08" db="EMBL/GenBank/DDBJ databases">
        <title>Genomic Encyclopedia of Type Strains, Phase III (KMG-III): the genomes of soil and plant-associated and newly described type strains.</title>
        <authorList>
            <person name="Whitman W."/>
        </authorList>
    </citation>
    <scope>NUCLEOTIDE SEQUENCE [LARGE SCALE GENOMIC DNA]</scope>
    <source>
        <strain evidence="4 5">CECT 5862</strain>
    </source>
</reference>
<dbReference type="SUPFAM" id="SSF52540">
    <property type="entry name" value="P-loop containing nucleoside triphosphate hydrolases"/>
    <property type="match status" value="1"/>
</dbReference>
<feature type="domain" description="AAA" evidence="3">
    <location>
        <begin position="29"/>
        <end position="195"/>
    </location>
</feature>
<dbReference type="PIRSF" id="PIRSF003092">
    <property type="entry name" value="MinD"/>
    <property type="match status" value="1"/>
</dbReference>
<dbReference type="PANTHER" id="PTHR43384:SF4">
    <property type="entry name" value="CELLULOSE BIOSYNTHESIS PROTEIN BCSQ-RELATED"/>
    <property type="match status" value="1"/>
</dbReference>
<sequence>MNDQAEALRHMVKTYEQQQDEDTARKTIVVTITSGKGGVGKSNFSLNFALALQQLGKKVLVFDADIGMANIDVLMGITAPYNLYHLLKQEKTIWDIVQEGPSGVHFIAGGSGFQDLLDLSEEQLNYFEEQIVKLHGEYDFILFDTGAGLSKETVKFIVAAQETVVVTTPEPTSITDAYALIKMVTSMDHQVNFKLVVNRAQDLKEGKATADKIGLVAQRFLGTTLPFLGIVQDDPNVGKSVKRQVPFSLAYPSSEATRDVMAIARQFCNMPSDPAAGGGVKGFIHKMFRRSK</sequence>
<dbReference type="GO" id="GO:0009898">
    <property type="term" value="C:cytoplasmic side of plasma membrane"/>
    <property type="evidence" value="ECO:0007669"/>
    <property type="project" value="TreeGrafter"/>
</dbReference>
<comment type="caution">
    <text evidence="4">The sequence shown here is derived from an EMBL/GenBank/DDBJ whole genome shotgun (WGS) entry which is preliminary data.</text>
</comment>
<evidence type="ECO:0000259" key="3">
    <source>
        <dbReference type="Pfam" id="PF13614"/>
    </source>
</evidence>
<name>A0A7W5AV75_9BACL</name>
<dbReference type="CDD" id="cd02038">
    <property type="entry name" value="FlhG-like"/>
    <property type="match status" value="1"/>
</dbReference>
<keyword evidence="4" id="KW-0282">Flagellum</keyword>
<evidence type="ECO:0000313" key="5">
    <source>
        <dbReference type="Proteomes" id="UP000570361"/>
    </source>
</evidence>
<dbReference type="GO" id="GO:0016887">
    <property type="term" value="F:ATP hydrolysis activity"/>
    <property type="evidence" value="ECO:0007669"/>
    <property type="project" value="TreeGrafter"/>
</dbReference>
<keyword evidence="5" id="KW-1185">Reference proteome</keyword>
<dbReference type="InterPro" id="IPR025501">
    <property type="entry name" value="MinD_FleN"/>
</dbReference>
<dbReference type="InterPro" id="IPR050625">
    <property type="entry name" value="ParA/MinD_ATPase"/>
</dbReference>
<dbReference type="GO" id="GO:0005829">
    <property type="term" value="C:cytosol"/>
    <property type="evidence" value="ECO:0007669"/>
    <property type="project" value="TreeGrafter"/>
</dbReference>
<evidence type="ECO:0000256" key="2">
    <source>
        <dbReference type="ARBA" id="ARBA00022840"/>
    </source>
</evidence>
<dbReference type="InterPro" id="IPR033875">
    <property type="entry name" value="FlhG"/>
</dbReference>
<keyword evidence="2" id="KW-0067">ATP-binding</keyword>
<dbReference type="AlphaFoldDB" id="A0A7W5AV75"/>
<dbReference type="PANTHER" id="PTHR43384">
    <property type="entry name" value="SEPTUM SITE-DETERMINING PROTEIN MIND HOMOLOG, CHLOROPLASTIC-RELATED"/>
    <property type="match status" value="1"/>
</dbReference>
<dbReference type="GO" id="GO:0005524">
    <property type="term" value="F:ATP binding"/>
    <property type="evidence" value="ECO:0007669"/>
    <property type="project" value="UniProtKB-KW"/>
</dbReference>
<evidence type="ECO:0000256" key="1">
    <source>
        <dbReference type="ARBA" id="ARBA00022741"/>
    </source>
</evidence>
<organism evidence="4 5">
    <name type="scientific">Paenibacillus phyllosphaerae</name>
    <dbReference type="NCBI Taxonomy" id="274593"/>
    <lineage>
        <taxon>Bacteria</taxon>
        <taxon>Bacillati</taxon>
        <taxon>Bacillota</taxon>
        <taxon>Bacilli</taxon>
        <taxon>Bacillales</taxon>
        <taxon>Paenibacillaceae</taxon>
        <taxon>Paenibacillus</taxon>
    </lineage>
</organism>
<accession>A0A7W5AV75</accession>
<dbReference type="Gene3D" id="3.40.50.300">
    <property type="entry name" value="P-loop containing nucleotide triphosphate hydrolases"/>
    <property type="match status" value="1"/>
</dbReference>
<keyword evidence="1" id="KW-0547">Nucleotide-binding</keyword>
<gene>
    <name evidence="4" type="ORF">FHS18_001462</name>
</gene>
<dbReference type="InterPro" id="IPR025669">
    <property type="entry name" value="AAA_dom"/>
</dbReference>
<protein>
    <submittedName>
        <fullName evidence="4">Flagellar biosynthesis protein FlhG</fullName>
    </submittedName>
</protein>
<dbReference type="GO" id="GO:0051782">
    <property type="term" value="P:negative regulation of cell division"/>
    <property type="evidence" value="ECO:0007669"/>
    <property type="project" value="TreeGrafter"/>
</dbReference>
<dbReference type="EMBL" id="JACHXK010000002">
    <property type="protein sequence ID" value="MBB3109410.1"/>
    <property type="molecule type" value="Genomic_DNA"/>
</dbReference>